<name>A0ABP6SF80_9ACTN</name>
<evidence type="ECO:0000256" key="1">
    <source>
        <dbReference type="SAM" id="Phobius"/>
    </source>
</evidence>
<comment type="caution">
    <text evidence="2">The sequence shown here is derived from an EMBL/GenBank/DDBJ whole genome shotgun (WGS) entry which is preliminary data.</text>
</comment>
<evidence type="ECO:0008006" key="4">
    <source>
        <dbReference type="Google" id="ProtNLM"/>
    </source>
</evidence>
<dbReference type="Proteomes" id="UP001499990">
    <property type="component" value="Unassembled WGS sequence"/>
</dbReference>
<keyword evidence="1" id="KW-0812">Transmembrane</keyword>
<feature type="transmembrane region" description="Helical" evidence="1">
    <location>
        <begin position="31"/>
        <end position="52"/>
    </location>
</feature>
<keyword evidence="3" id="KW-1185">Reference proteome</keyword>
<evidence type="ECO:0000313" key="3">
    <source>
        <dbReference type="Proteomes" id="UP001499990"/>
    </source>
</evidence>
<accession>A0ABP6SF80</accession>
<reference evidence="3" key="1">
    <citation type="journal article" date="2019" name="Int. J. Syst. Evol. Microbiol.">
        <title>The Global Catalogue of Microorganisms (GCM) 10K type strain sequencing project: providing services to taxonomists for standard genome sequencing and annotation.</title>
        <authorList>
            <consortium name="The Broad Institute Genomics Platform"/>
            <consortium name="The Broad Institute Genome Sequencing Center for Infectious Disease"/>
            <person name="Wu L."/>
            <person name="Ma J."/>
        </authorList>
    </citation>
    <scope>NUCLEOTIDE SEQUENCE [LARGE SCALE GENOMIC DNA]</scope>
    <source>
        <strain evidence="3">JCM 9651</strain>
    </source>
</reference>
<proteinExistence type="predicted"/>
<keyword evidence="1" id="KW-1133">Transmembrane helix</keyword>
<keyword evidence="1" id="KW-0472">Membrane</keyword>
<organism evidence="2 3">
    <name type="scientific">Streptomyces sannanensis</name>
    <dbReference type="NCBI Taxonomy" id="285536"/>
    <lineage>
        <taxon>Bacteria</taxon>
        <taxon>Bacillati</taxon>
        <taxon>Actinomycetota</taxon>
        <taxon>Actinomycetes</taxon>
        <taxon>Kitasatosporales</taxon>
        <taxon>Streptomycetaceae</taxon>
        <taxon>Streptomyces</taxon>
    </lineage>
</organism>
<dbReference type="RefSeq" id="WP_345039753.1">
    <property type="nucleotide sequence ID" value="NZ_BAAAYL010000001.1"/>
</dbReference>
<gene>
    <name evidence="2" type="ORF">GCM10020367_41170</name>
</gene>
<protein>
    <recommendedName>
        <fullName evidence="4">MFS transporter</fullName>
    </recommendedName>
</protein>
<evidence type="ECO:0000313" key="2">
    <source>
        <dbReference type="EMBL" id="GAA3375021.1"/>
    </source>
</evidence>
<sequence>MADTGSGTGRGADAFSYAQMVRVVPQAGSTFAYASHVLVPVLGAAVTIAVIVEASPTARAGMVVPALRWGEQRGSW</sequence>
<dbReference type="EMBL" id="BAAAYL010000001">
    <property type="protein sequence ID" value="GAA3375021.1"/>
    <property type="molecule type" value="Genomic_DNA"/>
</dbReference>